<feature type="domain" description="FAD-binding" evidence="1">
    <location>
        <begin position="3"/>
        <end position="121"/>
    </location>
</feature>
<dbReference type="InterPro" id="IPR050407">
    <property type="entry name" value="Geranylgeranyl_reductase"/>
</dbReference>
<dbReference type="EMBL" id="ATHO01000091">
    <property type="protein sequence ID" value="EQB06747.1"/>
    <property type="molecule type" value="Genomic_DNA"/>
</dbReference>
<dbReference type="PANTHER" id="PTHR42685">
    <property type="entry name" value="GERANYLGERANYL DIPHOSPHATE REDUCTASE"/>
    <property type="match status" value="1"/>
</dbReference>
<dbReference type="PRINTS" id="PR00368">
    <property type="entry name" value="FADPNR"/>
</dbReference>
<keyword evidence="3" id="KW-1185">Reference proteome</keyword>
<dbReference type="Gene3D" id="3.50.50.60">
    <property type="entry name" value="FAD/NAD(P)-binding domain"/>
    <property type="match status" value="1"/>
</dbReference>
<dbReference type="PANTHER" id="PTHR42685:SF22">
    <property type="entry name" value="CONDITIONED MEDIUM FACTOR RECEPTOR 1"/>
    <property type="match status" value="1"/>
</dbReference>
<feature type="non-terminal residue" evidence="2">
    <location>
        <position position="297"/>
    </location>
</feature>
<dbReference type="Proteomes" id="UP000015525">
    <property type="component" value="Unassembled WGS sequence"/>
</dbReference>
<dbReference type="GO" id="GO:0071949">
    <property type="term" value="F:FAD binding"/>
    <property type="evidence" value="ECO:0007669"/>
    <property type="project" value="InterPro"/>
</dbReference>
<proteinExistence type="predicted"/>
<dbReference type="AlphaFoldDB" id="T0H1D5"/>
<gene>
    <name evidence="2" type="ORF">L288_10515</name>
</gene>
<dbReference type="Pfam" id="PF01494">
    <property type="entry name" value="FAD_binding_3"/>
    <property type="match status" value="1"/>
</dbReference>
<sequence length="297" mass="30657">MTVPALIIGGGPAGSAAAITLAMAGMRPKLIERHKLPAGCVCGGFLGWDALRALEALGIDPWALGARPISRFRLVTAERVVEAELPALAAGLSRKMLDRALLDAARAAGADVTLGRAARAIDPLARSVRLDDGDTIAANAIFLATGKHEMRGLARRFAHSSAGLRASLPSSQRLDGLADVVELHLFDDGYAGLLMQEDGSANLCLSVSRDRLNEAGSIAALLPDLMRQAPALAARMEGTVPPRFDAVSGVPYGWRARNSGEGIFRIGDQAAVIASLAGDGIAIALASGASAARAMLA</sequence>
<dbReference type="InterPro" id="IPR036188">
    <property type="entry name" value="FAD/NAD-bd_sf"/>
</dbReference>
<dbReference type="InterPro" id="IPR002938">
    <property type="entry name" value="FAD-bd"/>
</dbReference>
<accession>T0H1D5</accession>
<evidence type="ECO:0000259" key="1">
    <source>
        <dbReference type="Pfam" id="PF01494"/>
    </source>
</evidence>
<name>T0H1D5_9SPHN</name>
<comment type="caution">
    <text evidence="2">The sequence shown here is derived from an EMBL/GenBank/DDBJ whole genome shotgun (WGS) entry which is preliminary data.</text>
</comment>
<evidence type="ECO:0000313" key="2">
    <source>
        <dbReference type="EMBL" id="EQB06747.1"/>
    </source>
</evidence>
<organism evidence="2 3">
    <name type="scientific">Sphingobium quisquiliarum P25</name>
    <dbReference type="NCBI Taxonomy" id="1329909"/>
    <lineage>
        <taxon>Bacteria</taxon>
        <taxon>Pseudomonadati</taxon>
        <taxon>Pseudomonadota</taxon>
        <taxon>Alphaproteobacteria</taxon>
        <taxon>Sphingomonadales</taxon>
        <taxon>Sphingomonadaceae</taxon>
        <taxon>Sphingobium</taxon>
    </lineage>
</organism>
<reference evidence="2 3" key="1">
    <citation type="journal article" date="2013" name="Genome Announc.">
        <title>Draft Genome Sequence of Sphingobium quisquiliarum Strain P25T, a Novel Hexachlorocyclohexane (HCH)-Degrading Bacterium Isolated from an HCH Dumpsite.</title>
        <authorList>
            <person name="Kumar Singh A."/>
            <person name="Sangwan N."/>
            <person name="Sharma A."/>
            <person name="Gupta V."/>
            <person name="Khurana J.P."/>
            <person name="Lal R."/>
        </authorList>
    </citation>
    <scope>NUCLEOTIDE SEQUENCE [LARGE SCALE GENOMIC DNA]</scope>
    <source>
        <strain evidence="2 3">P25</strain>
    </source>
</reference>
<protein>
    <recommendedName>
        <fullName evidence="1">FAD-binding domain-containing protein</fullName>
    </recommendedName>
</protein>
<dbReference type="RefSeq" id="WP_021238362.1">
    <property type="nucleotide sequence ID" value="NZ_ATHO01000091.1"/>
</dbReference>
<evidence type="ECO:0000313" key="3">
    <source>
        <dbReference type="Proteomes" id="UP000015525"/>
    </source>
</evidence>
<dbReference type="SUPFAM" id="SSF51905">
    <property type="entry name" value="FAD/NAD(P)-binding domain"/>
    <property type="match status" value="1"/>
</dbReference>